<proteinExistence type="inferred from homology"/>
<dbReference type="GO" id="GO:0046872">
    <property type="term" value="F:metal ion binding"/>
    <property type="evidence" value="ECO:0007669"/>
    <property type="project" value="UniProtKB-KW"/>
</dbReference>
<protein>
    <submittedName>
        <fullName evidence="4">C5accf60-3452-4f3c-964e-5cf757f99d79-CDS</fullName>
    </submittedName>
</protein>
<dbReference type="Pfam" id="PF03171">
    <property type="entry name" value="2OG-FeII_Oxy"/>
    <property type="match status" value="1"/>
</dbReference>
<dbReference type="Gene3D" id="2.60.120.330">
    <property type="entry name" value="B-lactam Antibiotic, Isopenicillin N Synthase, Chain"/>
    <property type="match status" value="1"/>
</dbReference>
<dbReference type="AlphaFoldDB" id="A0A8H2ZKS9"/>
<dbReference type="Proteomes" id="UP000624404">
    <property type="component" value="Unassembled WGS sequence"/>
</dbReference>
<evidence type="ECO:0000256" key="2">
    <source>
        <dbReference type="RuleBase" id="RU003682"/>
    </source>
</evidence>
<dbReference type="SUPFAM" id="SSF51197">
    <property type="entry name" value="Clavaminate synthase-like"/>
    <property type="match status" value="1"/>
</dbReference>
<comment type="similarity">
    <text evidence="1 2">Belongs to the iron/ascorbate-dependent oxidoreductase family.</text>
</comment>
<dbReference type="GO" id="GO:0016491">
    <property type="term" value="F:oxidoreductase activity"/>
    <property type="evidence" value="ECO:0007669"/>
    <property type="project" value="UniProtKB-KW"/>
</dbReference>
<keyword evidence="5" id="KW-1185">Reference proteome</keyword>
<dbReference type="InterPro" id="IPR050231">
    <property type="entry name" value="Iron_ascorbate_oxido_reductase"/>
</dbReference>
<reference evidence="4" key="1">
    <citation type="submission" date="2020-10" db="EMBL/GenBank/DDBJ databases">
        <authorList>
            <person name="Kusch S."/>
        </authorList>
    </citation>
    <scope>NUCLEOTIDE SEQUENCE</scope>
    <source>
        <strain evidence="4">SwB9</strain>
    </source>
</reference>
<evidence type="ECO:0000256" key="1">
    <source>
        <dbReference type="ARBA" id="ARBA00008056"/>
    </source>
</evidence>
<gene>
    <name evidence="4" type="ORF">SCLTRI_LOCUS1212</name>
</gene>
<dbReference type="InterPro" id="IPR044861">
    <property type="entry name" value="IPNS-like_FE2OG_OXY"/>
</dbReference>
<comment type="caution">
    <text evidence="4">The sequence shown here is derived from an EMBL/GenBank/DDBJ whole genome shotgun (WGS) entry which is preliminary data.</text>
</comment>
<evidence type="ECO:0000313" key="5">
    <source>
        <dbReference type="Proteomes" id="UP000624404"/>
    </source>
</evidence>
<keyword evidence="2" id="KW-0560">Oxidoreductase</keyword>
<keyword evidence="2" id="KW-0408">Iron</keyword>
<feature type="domain" description="Fe2OG dioxygenase" evidence="3">
    <location>
        <begin position="37"/>
        <end position="143"/>
    </location>
</feature>
<name>A0A8H2ZKS9_9HELO</name>
<accession>A0A8H2ZKS9</accession>
<sequence>MEGFYRQCDDVCMTLMKALEVAWGIDDGSLVTRCVPNATDLRLTHYPAINVDEMQSGRSSRIAPHTDFGPITLLFQDSTGGLEIEDRTNPRPHSFVPLPPTDMTEMIVNIAGDIHRVTIPEAMKGKSALTLPRRMSMAYLFKAERNASVGPLSKFVSCAEPAKYPDMTAPEFQKSRNSIVYNVDEKKCSKDFDSLNGISGYEFPL</sequence>
<dbReference type="InterPro" id="IPR027443">
    <property type="entry name" value="IPNS-like_sf"/>
</dbReference>
<keyword evidence="2" id="KW-0479">Metal-binding</keyword>
<dbReference type="OrthoDB" id="288590at2759"/>
<organism evidence="4 5">
    <name type="scientific">Sclerotinia trifoliorum</name>
    <dbReference type="NCBI Taxonomy" id="28548"/>
    <lineage>
        <taxon>Eukaryota</taxon>
        <taxon>Fungi</taxon>
        <taxon>Dikarya</taxon>
        <taxon>Ascomycota</taxon>
        <taxon>Pezizomycotina</taxon>
        <taxon>Leotiomycetes</taxon>
        <taxon>Helotiales</taxon>
        <taxon>Sclerotiniaceae</taxon>
        <taxon>Sclerotinia</taxon>
    </lineage>
</organism>
<dbReference type="InterPro" id="IPR005123">
    <property type="entry name" value="Oxoglu/Fe-dep_dioxygenase_dom"/>
</dbReference>
<evidence type="ECO:0000259" key="3">
    <source>
        <dbReference type="PROSITE" id="PS51471"/>
    </source>
</evidence>
<dbReference type="PROSITE" id="PS51471">
    <property type="entry name" value="FE2OG_OXY"/>
    <property type="match status" value="1"/>
</dbReference>
<dbReference type="PANTHER" id="PTHR47990">
    <property type="entry name" value="2-OXOGLUTARATE (2OG) AND FE(II)-DEPENDENT OXYGENASE SUPERFAMILY PROTEIN-RELATED"/>
    <property type="match status" value="1"/>
</dbReference>
<evidence type="ECO:0000313" key="4">
    <source>
        <dbReference type="EMBL" id="CAD6441421.1"/>
    </source>
</evidence>
<dbReference type="EMBL" id="CAJHIA010000006">
    <property type="protein sequence ID" value="CAD6441421.1"/>
    <property type="molecule type" value="Genomic_DNA"/>
</dbReference>